<feature type="signal peptide" evidence="1">
    <location>
        <begin position="1"/>
        <end position="22"/>
    </location>
</feature>
<dbReference type="OMA" id="VETNEYP"/>
<dbReference type="Proteomes" id="UP000011081">
    <property type="component" value="Unassembled WGS sequence"/>
</dbReference>
<sequence>MILLSLLFCMLLPLFFIMHGSASVQIDSEQDQVVPTFCRLNSFKSELESVIKRIDDLIKQFDEGTEVSSDLLIKNRVRMSFAEALDGVRVDTETNKQILIFKHAKSLLSVFRSSLLVQFAMIVYRPTHDDIKNNIHQQITELEELSKLLIQMIDTNGQSCDLNHIKKQLLADEVLSFLWEELKMVNSVIGDMFKGKVFKQIFSYICDTKLYLQKCHNRLNNIIYCEDKVQTSSIVCSIESCKKPLFAYLVDNPNEYFCLSCSAVIISGNNDDQSRPPYCKRIKNF</sequence>
<keyword evidence="1" id="KW-0732">Signal</keyword>
<gene>
    <name evidence="2" type="ORF">VCUG_02401</name>
</gene>
<keyword evidence="3" id="KW-1185">Reference proteome</keyword>
<evidence type="ECO:0000313" key="3">
    <source>
        <dbReference type="Proteomes" id="UP000011081"/>
    </source>
</evidence>
<dbReference type="AlphaFoldDB" id="L2GRV6"/>
<dbReference type="VEuPathDB" id="MicrosporidiaDB:VCUG_02401"/>
<reference evidence="3" key="1">
    <citation type="submission" date="2011-03" db="EMBL/GenBank/DDBJ databases">
        <title>The genome sequence of Vavraia culicis strain floridensis.</title>
        <authorList>
            <consortium name="The Broad Institute Genome Sequencing Platform"/>
            <person name="Cuomo C."/>
            <person name="Becnel J."/>
            <person name="Sanscrainte N."/>
            <person name="Young S.K."/>
            <person name="Zeng Q."/>
            <person name="Gargeya S."/>
            <person name="Fitzgerald M."/>
            <person name="Haas B."/>
            <person name="Abouelleil A."/>
            <person name="Alvarado L."/>
            <person name="Arachchi H.M."/>
            <person name="Berlin A."/>
            <person name="Chapman S.B."/>
            <person name="Gearin G."/>
            <person name="Goldberg J."/>
            <person name="Griggs A."/>
            <person name="Gujja S."/>
            <person name="Hansen M."/>
            <person name="Heiman D."/>
            <person name="Howarth C."/>
            <person name="Larimer J."/>
            <person name="Lui A."/>
            <person name="MacDonald P.J.P."/>
            <person name="McCowen C."/>
            <person name="Montmayeur A."/>
            <person name="Murphy C."/>
            <person name="Neiman D."/>
            <person name="Pearson M."/>
            <person name="Priest M."/>
            <person name="Roberts A."/>
            <person name="Saif S."/>
            <person name="Shea T."/>
            <person name="Sisk P."/>
            <person name="Stolte C."/>
            <person name="Sykes S."/>
            <person name="Wortman J."/>
            <person name="Nusbaum C."/>
            <person name="Birren B."/>
        </authorList>
    </citation>
    <scope>NUCLEOTIDE SEQUENCE [LARGE SCALE GENOMIC DNA]</scope>
    <source>
        <strain evidence="3">floridensis</strain>
    </source>
</reference>
<proteinExistence type="predicted"/>
<evidence type="ECO:0000313" key="2">
    <source>
        <dbReference type="EMBL" id="ELA46117.1"/>
    </source>
</evidence>
<protein>
    <submittedName>
        <fullName evidence="2">Uncharacterized protein</fullName>
    </submittedName>
</protein>
<dbReference type="HOGENOM" id="CLU_977269_0_0_1"/>
<dbReference type="RefSeq" id="XP_008075409.1">
    <property type="nucleotide sequence ID" value="XM_008077218.1"/>
</dbReference>
<dbReference type="InParanoid" id="L2GRV6"/>
<feature type="chain" id="PRO_5003960211" evidence="1">
    <location>
        <begin position="23"/>
        <end position="285"/>
    </location>
</feature>
<dbReference type="EMBL" id="GL877463">
    <property type="protein sequence ID" value="ELA46117.1"/>
    <property type="molecule type" value="Genomic_DNA"/>
</dbReference>
<dbReference type="GeneID" id="19880263"/>
<evidence type="ECO:0000256" key="1">
    <source>
        <dbReference type="SAM" id="SignalP"/>
    </source>
</evidence>
<organism evidence="2 3">
    <name type="scientific">Vavraia culicis (isolate floridensis)</name>
    <name type="common">Microsporidian parasite</name>
    <dbReference type="NCBI Taxonomy" id="948595"/>
    <lineage>
        <taxon>Eukaryota</taxon>
        <taxon>Fungi</taxon>
        <taxon>Fungi incertae sedis</taxon>
        <taxon>Microsporidia</taxon>
        <taxon>Pleistophoridae</taxon>
        <taxon>Vavraia</taxon>
    </lineage>
</organism>
<accession>L2GRV6</accession>
<name>L2GRV6_VAVCU</name>